<name>A0ACC2WZE3_9TREE</name>
<evidence type="ECO:0000313" key="2">
    <source>
        <dbReference type="Proteomes" id="UP001243375"/>
    </source>
</evidence>
<gene>
    <name evidence="1" type="ORF">QFC22_004931</name>
</gene>
<keyword evidence="2" id="KW-1185">Reference proteome</keyword>
<evidence type="ECO:0000313" key="1">
    <source>
        <dbReference type="EMBL" id="KAJ9116489.1"/>
    </source>
</evidence>
<organism evidence="1 2">
    <name type="scientific">Naganishia vaughanmartiniae</name>
    <dbReference type="NCBI Taxonomy" id="1424756"/>
    <lineage>
        <taxon>Eukaryota</taxon>
        <taxon>Fungi</taxon>
        <taxon>Dikarya</taxon>
        <taxon>Basidiomycota</taxon>
        <taxon>Agaricomycotina</taxon>
        <taxon>Tremellomycetes</taxon>
        <taxon>Filobasidiales</taxon>
        <taxon>Filobasidiaceae</taxon>
        <taxon>Naganishia</taxon>
    </lineage>
</organism>
<sequence>MVPDFVNLLHPRSTGLQFILNTLAPRIPALKLLDITIGYPGVPRGGYAQEWYGLGSVFWKGVAPPTVHVHMRLVDLAEVRGLTLGAAPTTQRNGSAEGGELAHDDVPPTDVSTPSTPSPSANTNANKEFTQWLRSRWEDKEALLDRFTKTGGFARAPVGGDDEETETGADRVDEVEKRGLVKGKEVVLSLALW</sequence>
<proteinExistence type="predicted"/>
<comment type="caution">
    <text evidence="1">The sequence shown here is derived from an EMBL/GenBank/DDBJ whole genome shotgun (WGS) entry which is preliminary data.</text>
</comment>
<dbReference type="Proteomes" id="UP001243375">
    <property type="component" value="Unassembled WGS sequence"/>
</dbReference>
<reference evidence="1" key="1">
    <citation type="submission" date="2023-04" db="EMBL/GenBank/DDBJ databases">
        <title>Draft Genome sequencing of Naganishia species isolated from polar environments using Oxford Nanopore Technology.</title>
        <authorList>
            <person name="Leo P."/>
            <person name="Venkateswaran K."/>
        </authorList>
    </citation>
    <scope>NUCLEOTIDE SEQUENCE</scope>
    <source>
        <strain evidence="1">MNA-CCFEE 5425</strain>
    </source>
</reference>
<protein>
    <submittedName>
        <fullName evidence="1">Uncharacterized protein</fullName>
    </submittedName>
</protein>
<dbReference type="EMBL" id="JASBWU010000014">
    <property type="protein sequence ID" value="KAJ9116489.1"/>
    <property type="molecule type" value="Genomic_DNA"/>
</dbReference>
<accession>A0ACC2WZE3</accession>